<evidence type="ECO:0000313" key="3">
    <source>
        <dbReference type="Proteomes" id="UP001172102"/>
    </source>
</evidence>
<feature type="region of interest" description="Disordered" evidence="1">
    <location>
        <begin position="290"/>
        <end position="314"/>
    </location>
</feature>
<keyword evidence="3" id="KW-1185">Reference proteome</keyword>
<name>A0AA40AIF2_9PEZI</name>
<gene>
    <name evidence="2" type="ORF">B0H67DRAFT_645965</name>
</gene>
<evidence type="ECO:0000313" key="2">
    <source>
        <dbReference type="EMBL" id="KAK0716325.1"/>
    </source>
</evidence>
<dbReference type="AlphaFoldDB" id="A0AA40AIF2"/>
<dbReference type="EMBL" id="JAUKUA010000004">
    <property type="protein sequence ID" value="KAK0716325.1"/>
    <property type="molecule type" value="Genomic_DNA"/>
</dbReference>
<sequence length="400" mass="42901">MGNLAFDVDLVPEGGDNATYNFSHIAEDDFRRIFYETNGKERSPLSMMVKLVEVHHGEMLHGGKDWPATLLIFEFRFQSRLLDRRYKSASVTLEFFDKGGITRRDPAVVDLSPDRMHYLNRTTYDRTIKYGAKAGAGTGNEPAGGEAGAHWDVELTKPPRFKATLTGLPGYSKNKIGSQNAVTWTMAENAEEDGIPAFLQTAVLLKRRYAGAFYARLRVQSEVDLVSAGLRALRIATDRDKVIDDVVLTPGRVQVRNSSATGIRQEDLKHMDQLPLRRYMRVNLSEEDPLTTHWQPAPATPPATVLSETTGTESTDPMDDVIYEAVASAAAAAASAATAAAAAATAAAAAAAAAAKAVETVARAAEGAAKAAETAARAALGAAEAAAQAAQAGEKLARRR</sequence>
<dbReference type="Proteomes" id="UP001172102">
    <property type="component" value="Unassembled WGS sequence"/>
</dbReference>
<accession>A0AA40AIF2</accession>
<comment type="caution">
    <text evidence="2">The sequence shown here is derived from an EMBL/GenBank/DDBJ whole genome shotgun (WGS) entry which is preliminary data.</text>
</comment>
<proteinExistence type="predicted"/>
<reference evidence="2" key="1">
    <citation type="submission" date="2023-06" db="EMBL/GenBank/DDBJ databases">
        <title>Genome-scale phylogeny and comparative genomics of the fungal order Sordariales.</title>
        <authorList>
            <consortium name="Lawrence Berkeley National Laboratory"/>
            <person name="Hensen N."/>
            <person name="Bonometti L."/>
            <person name="Westerberg I."/>
            <person name="Brannstrom I.O."/>
            <person name="Guillou S."/>
            <person name="Cros-Aarteil S."/>
            <person name="Calhoun S."/>
            <person name="Haridas S."/>
            <person name="Kuo A."/>
            <person name="Mondo S."/>
            <person name="Pangilinan J."/>
            <person name="Riley R."/>
            <person name="Labutti K."/>
            <person name="Andreopoulos B."/>
            <person name="Lipzen A."/>
            <person name="Chen C."/>
            <person name="Yanf M."/>
            <person name="Daum C."/>
            <person name="Ng V."/>
            <person name="Clum A."/>
            <person name="Steindorff A."/>
            <person name="Ohm R."/>
            <person name="Martin F."/>
            <person name="Silar P."/>
            <person name="Natvig D."/>
            <person name="Lalanne C."/>
            <person name="Gautier V."/>
            <person name="Ament-Velasquez S.L."/>
            <person name="Kruys A."/>
            <person name="Hutchinson M.I."/>
            <person name="Powell A.J."/>
            <person name="Barry K."/>
            <person name="Miller A.N."/>
            <person name="Grigoriev I.V."/>
            <person name="Debuchy R."/>
            <person name="Gladieux P."/>
            <person name="Thoren M.H."/>
            <person name="Johannesson H."/>
        </authorList>
    </citation>
    <scope>NUCLEOTIDE SEQUENCE</scope>
    <source>
        <strain evidence="2">SMH4607-1</strain>
    </source>
</reference>
<organism evidence="2 3">
    <name type="scientific">Lasiosphaeris hirsuta</name>
    <dbReference type="NCBI Taxonomy" id="260670"/>
    <lineage>
        <taxon>Eukaryota</taxon>
        <taxon>Fungi</taxon>
        <taxon>Dikarya</taxon>
        <taxon>Ascomycota</taxon>
        <taxon>Pezizomycotina</taxon>
        <taxon>Sordariomycetes</taxon>
        <taxon>Sordariomycetidae</taxon>
        <taxon>Sordariales</taxon>
        <taxon>Lasiosphaeriaceae</taxon>
        <taxon>Lasiosphaeris</taxon>
    </lineage>
</organism>
<protein>
    <submittedName>
        <fullName evidence="2">Uncharacterized protein</fullName>
    </submittedName>
</protein>
<evidence type="ECO:0000256" key="1">
    <source>
        <dbReference type="SAM" id="MobiDB-lite"/>
    </source>
</evidence>